<dbReference type="GeneTree" id="ENSGT00940000163720"/>
<proteinExistence type="predicted"/>
<dbReference type="SUPFAM" id="SSF63748">
    <property type="entry name" value="Tudor/PWWP/MBT"/>
    <property type="match status" value="1"/>
</dbReference>
<accession>A0ABI7XRC3</accession>
<feature type="compositionally biased region" description="Basic and acidic residues" evidence="1">
    <location>
        <begin position="286"/>
        <end position="296"/>
    </location>
</feature>
<feature type="compositionally biased region" description="Low complexity" evidence="1">
    <location>
        <begin position="130"/>
        <end position="139"/>
    </location>
</feature>
<evidence type="ECO:0000256" key="1">
    <source>
        <dbReference type="SAM" id="MobiDB-lite"/>
    </source>
</evidence>
<dbReference type="PANTHER" id="PTHR12550:SF81">
    <property type="entry name" value="HEPATOMA-DERIVED GROWTH FACTOR-LIKE PROTEIN 1"/>
    <property type="match status" value="1"/>
</dbReference>
<dbReference type="Gene3D" id="2.30.30.140">
    <property type="match status" value="1"/>
</dbReference>
<feature type="region of interest" description="Disordered" evidence="1">
    <location>
        <begin position="98"/>
        <end position="303"/>
    </location>
</feature>
<reference evidence="3" key="2">
    <citation type="submission" date="2025-08" db="UniProtKB">
        <authorList>
            <consortium name="Ensembl"/>
        </authorList>
    </citation>
    <scope>IDENTIFICATION</scope>
    <source>
        <strain evidence="3">breed Abyssinian</strain>
    </source>
</reference>
<sequence>MSRYCRPKYKSGDLVFAKLKGYAHWPARIEHMAEPNRYQVFFFGTHETAFLGPKHLFPYEESKEKFGKPNKRRGFSAGLWEIENNPTVQAADYQLARGQAGADGPGPQPEAGADATAGRGDPQGKAGGDAQAEQAAEQAAPKRSAGELPEGSPKRPREAEPREAEQEGEQPPGKPRRRPSWSWRSAAPPPPSRARPRHRPRRGPSSRERPRASQSARACSHRFGEEPPPRSCCGLAVNWGNWPRPTNWDASPTPHPLSSSVQPLPPHQPRPGLGLTWRGRPPGPRHPCDQSQDFHPHPHPLRG</sequence>
<name>A0ABI7XRC3_FELCA</name>
<reference evidence="3" key="3">
    <citation type="submission" date="2025-09" db="UniProtKB">
        <authorList>
            <consortium name="Ensembl"/>
        </authorList>
    </citation>
    <scope>IDENTIFICATION</scope>
    <source>
        <strain evidence="3">breed Abyssinian</strain>
    </source>
</reference>
<keyword evidence="4" id="KW-1185">Reference proteome</keyword>
<dbReference type="PANTHER" id="PTHR12550">
    <property type="entry name" value="HEPATOMA-DERIVED GROWTH FACTOR-RELATED"/>
    <property type="match status" value="1"/>
</dbReference>
<gene>
    <name evidence="3" type="primary">HDGFL1</name>
</gene>
<protein>
    <recommendedName>
        <fullName evidence="2">PWWP domain-containing protein</fullName>
    </recommendedName>
</protein>
<organism evidence="3 4">
    <name type="scientific">Felis catus</name>
    <name type="common">Cat</name>
    <name type="synonym">Felis silvestris catus</name>
    <dbReference type="NCBI Taxonomy" id="9685"/>
    <lineage>
        <taxon>Eukaryota</taxon>
        <taxon>Metazoa</taxon>
        <taxon>Chordata</taxon>
        <taxon>Craniata</taxon>
        <taxon>Vertebrata</taxon>
        <taxon>Euteleostomi</taxon>
        <taxon>Mammalia</taxon>
        <taxon>Eutheria</taxon>
        <taxon>Laurasiatheria</taxon>
        <taxon>Carnivora</taxon>
        <taxon>Feliformia</taxon>
        <taxon>Felidae</taxon>
        <taxon>Felinae</taxon>
        <taxon>Felis</taxon>
    </lineage>
</organism>
<dbReference type="InterPro" id="IPR000313">
    <property type="entry name" value="PWWP_dom"/>
</dbReference>
<feature type="domain" description="PWWP" evidence="2">
    <location>
        <begin position="11"/>
        <end position="62"/>
    </location>
</feature>
<dbReference type="Ensembl" id="ENSFCTT00005036296.1">
    <property type="protein sequence ID" value="ENSFCTP00005025096.1"/>
    <property type="gene ID" value="ENSFCTG00005012817.1"/>
</dbReference>
<dbReference type="Pfam" id="PF00855">
    <property type="entry name" value="PWWP"/>
    <property type="match status" value="1"/>
</dbReference>
<evidence type="ECO:0000313" key="4">
    <source>
        <dbReference type="Proteomes" id="UP000823872"/>
    </source>
</evidence>
<dbReference type="SMART" id="SM00293">
    <property type="entry name" value="PWWP"/>
    <property type="match status" value="1"/>
</dbReference>
<feature type="compositionally biased region" description="Basic and acidic residues" evidence="1">
    <location>
        <begin position="152"/>
        <end position="165"/>
    </location>
</feature>
<evidence type="ECO:0000313" key="3">
    <source>
        <dbReference type="Ensembl" id="ENSFCTP00005025096.1"/>
    </source>
</evidence>
<evidence type="ECO:0000259" key="2">
    <source>
        <dbReference type="PROSITE" id="PS50812"/>
    </source>
</evidence>
<dbReference type="Proteomes" id="UP000823872">
    <property type="component" value="Chromosome B2"/>
</dbReference>
<feature type="compositionally biased region" description="Basic residues" evidence="1">
    <location>
        <begin position="194"/>
        <end position="204"/>
    </location>
</feature>
<reference evidence="3 4" key="1">
    <citation type="submission" date="2021-02" db="EMBL/GenBank/DDBJ databases">
        <title>Safari Cat Assemblies.</title>
        <authorList>
            <person name="Bredemeyer K.R."/>
            <person name="Murphy W.J."/>
        </authorList>
    </citation>
    <scope>NUCLEOTIDE SEQUENCE [LARGE SCALE GENOMIC DNA]</scope>
</reference>
<dbReference type="PROSITE" id="PS50812">
    <property type="entry name" value="PWWP"/>
    <property type="match status" value="1"/>
</dbReference>